<dbReference type="GO" id="GO:0006950">
    <property type="term" value="P:response to stress"/>
    <property type="evidence" value="ECO:0007669"/>
    <property type="project" value="UniProtKB-ARBA"/>
</dbReference>
<dbReference type="CDD" id="cd19438">
    <property type="entry name" value="lipocalin_Blc-like"/>
    <property type="match status" value="1"/>
</dbReference>
<evidence type="ECO:0000256" key="2">
    <source>
        <dbReference type="SAM" id="SignalP"/>
    </source>
</evidence>
<dbReference type="OrthoDB" id="9793905at2"/>
<dbReference type="Proteomes" id="UP000186609">
    <property type="component" value="Chromosome"/>
</dbReference>
<evidence type="ECO:0000259" key="3">
    <source>
        <dbReference type="Pfam" id="PF08212"/>
    </source>
</evidence>
<evidence type="ECO:0000313" key="4">
    <source>
        <dbReference type="EMBL" id="APW38559.1"/>
    </source>
</evidence>
<dbReference type="InterPro" id="IPR000566">
    <property type="entry name" value="Lipocln_cytosolic_FA-bd_dom"/>
</dbReference>
<dbReference type="RefSeq" id="WP_076200438.1">
    <property type="nucleotide sequence ID" value="NZ_CP019236.1"/>
</dbReference>
<name>A0A1P8JXS4_9BURK</name>
<sequence length="224" mass="24391">MQALFNSALAAVATLTAAASIAFGETATADLALAGARPSGPPVVQKLDLQRYSGAWFEQARLPNVFQRECASDVIARYTPQAGGLKVVNGCRTANGGSREVEGEGRRVAALGSPEGQLEVRFAPRWLSWLSAVWADYWVLEIDPDYQVALVGTPDREYLWLLSRAPSLPQAERRRWLAKAAQWGYAVDKVVLTPQSPDGAPGPDHTETHGTHETQETHETVSRR</sequence>
<gene>
    <name evidence="4" type="ORF">RD110_16245</name>
</gene>
<dbReference type="STRING" id="1842727.RD110_16245"/>
<dbReference type="PANTHER" id="PTHR10612:SF34">
    <property type="entry name" value="APOLIPOPROTEIN D"/>
    <property type="match status" value="1"/>
</dbReference>
<dbReference type="InterPro" id="IPR047202">
    <property type="entry name" value="Lipocalin_Blc-like_dom"/>
</dbReference>
<proteinExistence type="predicted"/>
<dbReference type="Pfam" id="PF08212">
    <property type="entry name" value="Lipocalin_2"/>
    <property type="match status" value="1"/>
</dbReference>
<evidence type="ECO:0000256" key="1">
    <source>
        <dbReference type="SAM" id="MobiDB-lite"/>
    </source>
</evidence>
<dbReference type="PANTHER" id="PTHR10612">
    <property type="entry name" value="APOLIPOPROTEIN D"/>
    <property type="match status" value="1"/>
</dbReference>
<organism evidence="4 5">
    <name type="scientific">Rhodoferax koreensis</name>
    <dbReference type="NCBI Taxonomy" id="1842727"/>
    <lineage>
        <taxon>Bacteria</taxon>
        <taxon>Pseudomonadati</taxon>
        <taxon>Pseudomonadota</taxon>
        <taxon>Betaproteobacteria</taxon>
        <taxon>Burkholderiales</taxon>
        <taxon>Comamonadaceae</taxon>
        <taxon>Rhodoferax</taxon>
    </lineage>
</organism>
<feature type="domain" description="Lipocalin/cytosolic fatty-acid binding" evidence="3">
    <location>
        <begin position="47"/>
        <end position="195"/>
    </location>
</feature>
<keyword evidence="5" id="KW-1185">Reference proteome</keyword>
<dbReference type="InterPro" id="IPR012674">
    <property type="entry name" value="Calycin"/>
</dbReference>
<dbReference type="EMBL" id="CP019236">
    <property type="protein sequence ID" value="APW38559.1"/>
    <property type="molecule type" value="Genomic_DNA"/>
</dbReference>
<keyword evidence="2" id="KW-0732">Signal</keyword>
<feature type="chain" id="PRO_5025416401" description="Lipocalin/cytosolic fatty-acid binding domain-containing protein" evidence="2">
    <location>
        <begin position="25"/>
        <end position="224"/>
    </location>
</feature>
<feature type="signal peptide" evidence="2">
    <location>
        <begin position="1"/>
        <end position="24"/>
    </location>
</feature>
<dbReference type="SUPFAM" id="SSF50814">
    <property type="entry name" value="Lipocalins"/>
    <property type="match status" value="1"/>
</dbReference>
<dbReference type="KEGG" id="rhy:RD110_16245"/>
<feature type="compositionally biased region" description="Basic and acidic residues" evidence="1">
    <location>
        <begin position="204"/>
        <end position="224"/>
    </location>
</feature>
<evidence type="ECO:0000313" key="5">
    <source>
        <dbReference type="Proteomes" id="UP000186609"/>
    </source>
</evidence>
<dbReference type="Gene3D" id="2.40.128.20">
    <property type="match status" value="1"/>
</dbReference>
<protein>
    <recommendedName>
        <fullName evidence="3">Lipocalin/cytosolic fatty-acid binding domain-containing protein</fullName>
    </recommendedName>
</protein>
<reference evidence="4 5" key="1">
    <citation type="submission" date="2017-01" db="EMBL/GenBank/DDBJ databases">
        <authorList>
            <person name="Mah S.A."/>
            <person name="Swanson W.J."/>
            <person name="Moy G.W."/>
            <person name="Vacquier V.D."/>
        </authorList>
    </citation>
    <scope>NUCLEOTIDE SEQUENCE [LARGE SCALE GENOMIC DNA]</scope>
    <source>
        <strain evidence="4 5">DCY110</strain>
    </source>
</reference>
<dbReference type="AlphaFoldDB" id="A0A1P8JXS4"/>
<feature type="region of interest" description="Disordered" evidence="1">
    <location>
        <begin position="193"/>
        <end position="224"/>
    </location>
</feature>
<accession>A0A1P8JXS4</accession>